<dbReference type="Proteomes" id="UP000053424">
    <property type="component" value="Unassembled WGS sequence"/>
</dbReference>
<dbReference type="HOGENOM" id="CLU_2483608_0_0_1"/>
<reference evidence="3" key="2">
    <citation type="submission" date="2015-01" db="EMBL/GenBank/DDBJ databases">
        <title>Evolutionary Origins and Diversification of the Mycorrhizal Mutualists.</title>
        <authorList>
            <consortium name="DOE Joint Genome Institute"/>
            <consortium name="Mycorrhizal Genomics Consortium"/>
            <person name="Kohler A."/>
            <person name="Kuo A."/>
            <person name="Nagy L.G."/>
            <person name="Floudas D."/>
            <person name="Copeland A."/>
            <person name="Barry K.W."/>
            <person name="Cichocki N."/>
            <person name="Veneault-Fourrey C."/>
            <person name="LaButti K."/>
            <person name="Lindquist E.A."/>
            <person name="Lipzen A."/>
            <person name="Lundell T."/>
            <person name="Morin E."/>
            <person name="Murat C."/>
            <person name="Riley R."/>
            <person name="Ohm R."/>
            <person name="Sun H."/>
            <person name="Tunlid A."/>
            <person name="Henrissat B."/>
            <person name="Grigoriev I.V."/>
            <person name="Hibbett D.S."/>
            <person name="Martin F."/>
        </authorList>
    </citation>
    <scope>NUCLEOTIDE SEQUENCE [LARGE SCALE GENOMIC DNA]</scope>
    <source>
        <strain evidence="3">h7</strain>
    </source>
</reference>
<protein>
    <submittedName>
        <fullName evidence="2">Uncharacterized protein</fullName>
    </submittedName>
</protein>
<name>A0A0C3BWS2_HEBCY</name>
<evidence type="ECO:0000313" key="3">
    <source>
        <dbReference type="Proteomes" id="UP000053424"/>
    </source>
</evidence>
<proteinExistence type="predicted"/>
<organism evidence="2 3">
    <name type="scientific">Hebeloma cylindrosporum</name>
    <dbReference type="NCBI Taxonomy" id="76867"/>
    <lineage>
        <taxon>Eukaryota</taxon>
        <taxon>Fungi</taxon>
        <taxon>Dikarya</taxon>
        <taxon>Basidiomycota</taxon>
        <taxon>Agaricomycotina</taxon>
        <taxon>Agaricomycetes</taxon>
        <taxon>Agaricomycetidae</taxon>
        <taxon>Agaricales</taxon>
        <taxon>Agaricineae</taxon>
        <taxon>Hymenogastraceae</taxon>
        <taxon>Hebeloma</taxon>
    </lineage>
</organism>
<reference evidence="2 3" key="1">
    <citation type="submission" date="2014-04" db="EMBL/GenBank/DDBJ databases">
        <authorList>
            <consortium name="DOE Joint Genome Institute"/>
            <person name="Kuo A."/>
            <person name="Gay G."/>
            <person name="Dore J."/>
            <person name="Kohler A."/>
            <person name="Nagy L.G."/>
            <person name="Floudas D."/>
            <person name="Copeland A."/>
            <person name="Barry K.W."/>
            <person name="Cichocki N."/>
            <person name="Veneault-Fourrey C."/>
            <person name="LaButti K."/>
            <person name="Lindquist E.A."/>
            <person name="Lipzen A."/>
            <person name="Lundell T."/>
            <person name="Morin E."/>
            <person name="Murat C."/>
            <person name="Sun H."/>
            <person name="Tunlid A."/>
            <person name="Henrissat B."/>
            <person name="Grigoriev I.V."/>
            <person name="Hibbett D.S."/>
            <person name="Martin F."/>
            <person name="Nordberg H.P."/>
            <person name="Cantor M.N."/>
            <person name="Hua S.X."/>
        </authorList>
    </citation>
    <scope>NUCLEOTIDE SEQUENCE [LARGE SCALE GENOMIC DNA]</scope>
    <source>
        <strain evidence="3">h7</strain>
    </source>
</reference>
<dbReference type="EMBL" id="KN831781">
    <property type="protein sequence ID" value="KIM41060.1"/>
    <property type="molecule type" value="Genomic_DNA"/>
</dbReference>
<keyword evidence="3" id="KW-1185">Reference proteome</keyword>
<evidence type="ECO:0000256" key="1">
    <source>
        <dbReference type="SAM" id="MobiDB-lite"/>
    </source>
</evidence>
<feature type="region of interest" description="Disordered" evidence="1">
    <location>
        <begin position="1"/>
        <end position="64"/>
    </location>
</feature>
<evidence type="ECO:0000313" key="2">
    <source>
        <dbReference type="EMBL" id="KIM41060.1"/>
    </source>
</evidence>
<feature type="compositionally biased region" description="Polar residues" evidence="1">
    <location>
        <begin position="42"/>
        <end position="54"/>
    </location>
</feature>
<dbReference type="AlphaFoldDB" id="A0A0C3BWS2"/>
<accession>A0A0C3BWS2</accession>
<sequence>MNVEDTGPPAHKRHTSPLPRTPPLLPLANAHRAKQGRCDASPTPQMTSGPQTKEMTVIFPPPSATECYPRNVAQRYQSTLAMLLRGF</sequence>
<gene>
    <name evidence="2" type="ORF">M413DRAFT_445801</name>
</gene>